<dbReference type="RefSeq" id="WP_126541103.1">
    <property type="nucleotide sequence ID" value="NZ_BSPM01000004.1"/>
</dbReference>
<feature type="signal peptide" evidence="1">
    <location>
        <begin position="1"/>
        <end position="18"/>
    </location>
</feature>
<dbReference type="Proteomes" id="UP000294547">
    <property type="component" value="Unassembled WGS sequence"/>
</dbReference>
<evidence type="ECO:0000313" key="2">
    <source>
        <dbReference type="EMBL" id="TDP85241.1"/>
    </source>
</evidence>
<reference evidence="2 3" key="1">
    <citation type="submission" date="2019-03" db="EMBL/GenBank/DDBJ databases">
        <title>Genomic Encyclopedia of Type Strains, Phase IV (KMG-IV): sequencing the most valuable type-strain genomes for metagenomic binning, comparative biology and taxonomic classification.</title>
        <authorList>
            <person name="Goeker M."/>
        </authorList>
    </citation>
    <scope>NUCLEOTIDE SEQUENCE [LARGE SCALE GENOMIC DNA]</scope>
    <source>
        <strain evidence="2 3">DSM 102969</strain>
    </source>
</reference>
<organism evidence="2 3">
    <name type="scientific">Oharaeibacter diazotrophicus</name>
    <dbReference type="NCBI Taxonomy" id="1920512"/>
    <lineage>
        <taxon>Bacteria</taxon>
        <taxon>Pseudomonadati</taxon>
        <taxon>Pseudomonadota</taxon>
        <taxon>Alphaproteobacteria</taxon>
        <taxon>Hyphomicrobiales</taxon>
        <taxon>Pleomorphomonadaceae</taxon>
        <taxon>Oharaeibacter</taxon>
    </lineage>
</organism>
<gene>
    <name evidence="2" type="ORF">EDD54_2090</name>
</gene>
<name>A0A4R6RFR1_9HYPH</name>
<evidence type="ECO:0000313" key="3">
    <source>
        <dbReference type="Proteomes" id="UP000294547"/>
    </source>
</evidence>
<protein>
    <submittedName>
        <fullName evidence="2">Putative repeat protein (TIGR03803 family)</fullName>
    </submittedName>
</protein>
<comment type="caution">
    <text evidence="2">The sequence shown here is derived from an EMBL/GenBank/DDBJ whole genome shotgun (WGS) entry which is preliminary data.</text>
</comment>
<dbReference type="Gene3D" id="2.20.25.650">
    <property type="entry name" value="Tachylectin-2-like"/>
    <property type="match status" value="1"/>
</dbReference>
<evidence type="ECO:0000256" key="1">
    <source>
        <dbReference type="SAM" id="SignalP"/>
    </source>
</evidence>
<proteinExistence type="predicted"/>
<keyword evidence="3" id="KW-1185">Reference proteome</keyword>
<sequence>MALSFPFFRTLLVLLASAGCAEASTTSVIYGFKGGADTYFPESGVVAGRGGALYGVSPFGGAGGKGAVYELRPPAKAGGAWSERVIHSFTGDAADGERPQGRLWFDAASGALYGTTTGGASGLGNVFRLAPPAKAGGTWALTVLYRFKGDRDGANPFAGLVRGKDGTFYGTTYNGGVGARGTVFALSPPTPSRPKWTERLLATFAGGSDGSVPLGGVSLDAAGNLYGTTLGGGAAGQGTVYRLRRPASATGKWTKTLLYGFGAGDDGHQPEGELLVGPGGVLYGTAASGGGIGAGPGYGVVFALAPGASAAAAWKETVIYRFKGGDDGAGPQAGLLRDAKGNLYGVTSRTAFKLTPAGATWRESVLHVFGTAPDGVAPWCTPVKGADGALYGTTFAGGPTGLGTVFRLVP</sequence>
<dbReference type="NCBIfam" id="TIGR03803">
    <property type="entry name" value="Gloeo_Verruco"/>
    <property type="match status" value="6"/>
</dbReference>
<accession>A0A4R6RFR1</accession>
<feature type="chain" id="PRO_5020730285" evidence="1">
    <location>
        <begin position="19"/>
        <end position="410"/>
    </location>
</feature>
<dbReference type="InterPro" id="IPR022519">
    <property type="entry name" value="Gloeo/Verruco_rpt"/>
</dbReference>
<dbReference type="OrthoDB" id="615576at2"/>
<dbReference type="AlphaFoldDB" id="A0A4R6RFR1"/>
<dbReference type="EMBL" id="SNXY01000007">
    <property type="protein sequence ID" value="TDP85241.1"/>
    <property type="molecule type" value="Genomic_DNA"/>
</dbReference>
<keyword evidence="1" id="KW-0732">Signal</keyword>